<reference evidence="2" key="1">
    <citation type="submission" date="2021-12" db="EMBL/GenBank/DDBJ databases">
        <authorList>
            <person name="Li Y."/>
        </authorList>
    </citation>
    <scope>NUCLEOTIDE SEQUENCE</scope>
    <source>
        <strain evidence="2">DKSPLA3</strain>
    </source>
</reference>
<dbReference type="AlphaFoldDB" id="A0A9X1NT66"/>
<dbReference type="PANTHER" id="PTHR43236:SF2">
    <property type="entry name" value="BLL0069 PROTEIN"/>
    <property type="match status" value="1"/>
</dbReference>
<proteinExistence type="predicted"/>
<dbReference type="InterPro" id="IPR052345">
    <property type="entry name" value="Rad_response_metalloprotease"/>
</dbReference>
<evidence type="ECO:0000313" key="2">
    <source>
        <dbReference type="EMBL" id="MCD7110572.1"/>
    </source>
</evidence>
<dbReference type="InterPro" id="IPR010359">
    <property type="entry name" value="IrrE_HExxH"/>
</dbReference>
<name>A0A9X1NT66_9HYPH</name>
<protein>
    <submittedName>
        <fullName evidence="2">ImmA/IrrE family metallo-endopeptidase</fullName>
    </submittedName>
</protein>
<dbReference type="Gene3D" id="1.10.10.2910">
    <property type="match status" value="1"/>
</dbReference>
<keyword evidence="3" id="KW-1185">Reference proteome</keyword>
<dbReference type="PANTHER" id="PTHR43236">
    <property type="entry name" value="ANTITOXIN HIGA1"/>
    <property type="match status" value="1"/>
</dbReference>
<dbReference type="Proteomes" id="UP001139089">
    <property type="component" value="Unassembled WGS sequence"/>
</dbReference>
<gene>
    <name evidence="2" type="ORF">LRX75_16175</name>
</gene>
<dbReference type="Pfam" id="PF06114">
    <property type="entry name" value="Peptidase_M78"/>
    <property type="match status" value="1"/>
</dbReference>
<feature type="domain" description="IrrE N-terminal-like" evidence="1">
    <location>
        <begin position="62"/>
        <end position="154"/>
    </location>
</feature>
<evidence type="ECO:0000259" key="1">
    <source>
        <dbReference type="Pfam" id="PF06114"/>
    </source>
</evidence>
<comment type="caution">
    <text evidence="2">The sequence shown here is derived from an EMBL/GenBank/DDBJ whole genome shotgun (WGS) entry which is preliminary data.</text>
</comment>
<sequence>MSELHEKLRLINTYVAFRDPPIDVIALANVLGLKVYNTHWPDNVSGKIQKDLAKGGPSGFAIFVNKTHSEERKRFTIAHEIAHYVLHESQIGDGIFDDAMYRSGLSSKIEAEANGLAADILMPWSQVQILMTNHTIEEMARHFKVSVQAMTVRLGIFA</sequence>
<dbReference type="RefSeq" id="WP_231815846.1">
    <property type="nucleotide sequence ID" value="NZ_JAJOZR010000010.1"/>
</dbReference>
<organism evidence="2 3">
    <name type="scientific">Rhizobium quercicola</name>
    <dbReference type="NCBI Taxonomy" id="2901226"/>
    <lineage>
        <taxon>Bacteria</taxon>
        <taxon>Pseudomonadati</taxon>
        <taxon>Pseudomonadota</taxon>
        <taxon>Alphaproteobacteria</taxon>
        <taxon>Hyphomicrobiales</taxon>
        <taxon>Rhizobiaceae</taxon>
        <taxon>Rhizobium/Agrobacterium group</taxon>
        <taxon>Rhizobium</taxon>
    </lineage>
</organism>
<dbReference type="EMBL" id="JAJOZR010000010">
    <property type="protein sequence ID" value="MCD7110572.1"/>
    <property type="molecule type" value="Genomic_DNA"/>
</dbReference>
<evidence type="ECO:0000313" key="3">
    <source>
        <dbReference type="Proteomes" id="UP001139089"/>
    </source>
</evidence>
<accession>A0A9X1NT66</accession>